<evidence type="ECO:0000313" key="2">
    <source>
        <dbReference type="EMBL" id="VAW55595.1"/>
    </source>
</evidence>
<dbReference type="AlphaFoldDB" id="A0A3B0WIC2"/>
<proteinExistence type="predicted"/>
<feature type="non-terminal residue" evidence="2">
    <location>
        <position position="1"/>
    </location>
</feature>
<evidence type="ECO:0000256" key="1">
    <source>
        <dbReference type="SAM" id="Phobius"/>
    </source>
</evidence>
<keyword evidence="1" id="KW-0472">Membrane</keyword>
<keyword evidence="1" id="KW-1133">Transmembrane helix</keyword>
<organism evidence="2">
    <name type="scientific">hydrothermal vent metagenome</name>
    <dbReference type="NCBI Taxonomy" id="652676"/>
    <lineage>
        <taxon>unclassified sequences</taxon>
        <taxon>metagenomes</taxon>
        <taxon>ecological metagenomes</taxon>
    </lineage>
</organism>
<feature type="transmembrane region" description="Helical" evidence="1">
    <location>
        <begin position="25"/>
        <end position="42"/>
    </location>
</feature>
<accession>A0A3B0WIC2</accession>
<dbReference type="EMBL" id="UOFF01000099">
    <property type="protein sequence ID" value="VAW55595.1"/>
    <property type="molecule type" value="Genomic_DNA"/>
</dbReference>
<gene>
    <name evidence="2" type="ORF">MNBD_GAMMA07-2183</name>
</gene>
<keyword evidence="1" id="KW-0812">Transmembrane</keyword>
<sequence>SNETDYVMYEFHGGPWELEKTPLDLLTFASGITLIGLALYLTHAADGHK</sequence>
<reference evidence="2" key="1">
    <citation type="submission" date="2018-06" db="EMBL/GenBank/DDBJ databases">
        <authorList>
            <person name="Zhirakovskaya E."/>
        </authorList>
    </citation>
    <scope>NUCLEOTIDE SEQUENCE</scope>
</reference>
<protein>
    <submittedName>
        <fullName evidence="2">Uncharacterized protein</fullName>
    </submittedName>
</protein>
<name>A0A3B0WIC2_9ZZZZ</name>